<evidence type="ECO:0000313" key="2">
    <source>
        <dbReference type="Proteomes" id="UP001055879"/>
    </source>
</evidence>
<reference evidence="2" key="1">
    <citation type="journal article" date="2022" name="Mol. Ecol. Resour.">
        <title>The genomes of chicory, endive, great burdock and yacon provide insights into Asteraceae palaeo-polyploidization history and plant inulin production.</title>
        <authorList>
            <person name="Fan W."/>
            <person name="Wang S."/>
            <person name="Wang H."/>
            <person name="Wang A."/>
            <person name="Jiang F."/>
            <person name="Liu H."/>
            <person name="Zhao H."/>
            <person name="Xu D."/>
            <person name="Zhang Y."/>
        </authorList>
    </citation>
    <scope>NUCLEOTIDE SEQUENCE [LARGE SCALE GENOMIC DNA]</scope>
    <source>
        <strain evidence="2">cv. Niubang</strain>
    </source>
</reference>
<dbReference type="Proteomes" id="UP001055879">
    <property type="component" value="Linkage Group LG16"/>
</dbReference>
<proteinExistence type="predicted"/>
<protein>
    <submittedName>
        <fullName evidence="1">Uncharacterized protein</fullName>
    </submittedName>
</protein>
<comment type="caution">
    <text evidence="1">The sequence shown here is derived from an EMBL/GenBank/DDBJ whole genome shotgun (WGS) entry which is preliminary data.</text>
</comment>
<accession>A0ACB8XMV6</accession>
<reference evidence="1 2" key="2">
    <citation type="journal article" date="2022" name="Mol. Ecol. Resour.">
        <title>The genomes of chicory, endive, great burdock and yacon provide insights into Asteraceae paleo-polyploidization history and plant inulin production.</title>
        <authorList>
            <person name="Fan W."/>
            <person name="Wang S."/>
            <person name="Wang H."/>
            <person name="Wang A."/>
            <person name="Jiang F."/>
            <person name="Liu H."/>
            <person name="Zhao H."/>
            <person name="Xu D."/>
            <person name="Zhang Y."/>
        </authorList>
    </citation>
    <scope>NUCLEOTIDE SEQUENCE [LARGE SCALE GENOMIC DNA]</scope>
    <source>
        <strain evidence="2">cv. Niubang</strain>
    </source>
</reference>
<keyword evidence="2" id="KW-1185">Reference proteome</keyword>
<evidence type="ECO:0000313" key="1">
    <source>
        <dbReference type="EMBL" id="KAI3669140.1"/>
    </source>
</evidence>
<sequence>MVGYCSGNLKCSAFEDQSLVVGKVLIQVIDSKPIEETLEIKYKTCTFKVRVSEDTKEILEMRLVETSEYDSDGESNKLEEGLGSGGFDEEEWGDTSAKNDIMAENFSRLPTSVVPKENVNSIDNPTTNGHYSEHRASSPQKLLFEDNTQIKNRKTNTKGKGVNLERFGLQKGKLSMRVLKEMDMGKYGSKSLANDGYGPLKLTGQNGSTSISVSSGGASSRNHVLDSLSAHDSEKPDEVGVQISFFLRDKKGGGGGGVLYNNQVVMPTLSLSNIFVYTMALERTMSKELNRFILRKRSMSTLRKQIRIGRAILPLPRKSGVGSTTGGASDQIG</sequence>
<name>A0ACB8XMV6_ARCLA</name>
<organism evidence="1 2">
    <name type="scientific">Arctium lappa</name>
    <name type="common">Greater burdock</name>
    <name type="synonym">Lappa major</name>
    <dbReference type="NCBI Taxonomy" id="4217"/>
    <lineage>
        <taxon>Eukaryota</taxon>
        <taxon>Viridiplantae</taxon>
        <taxon>Streptophyta</taxon>
        <taxon>Embryophyta</taxon>
        <taxon>Tracheophyta</taxon>
        <taxon>Spermatophyta</taxon>
        <taxon>Magnoliopsida</taxon>
        <taxon>eudicotyledons</taxon>
        <taxon>Gunneridae</taxon>
        <taxon>Pentapetalae</taxon>
        <taxon>asterids</taxon>
        <taxon>campanulids</taxon>
        <taxon>Asterales</taxon>
        <taxon>Asteraceae</taxon>
        <taxon>Carduoideae</taxon>
        <taxon>Cardueae</taxon>
        <taxon>Arctiinae</taxon>
        <taxon>Arctium</taxon>
    </lineage>
</organism>
<gene>
    <name evidence="1" type="ORF">L6452_40364</name>
</gene>
<dbReference type="EMBL" id="CM042062">
    <property type="protein sequence ID" value="KAI3669140.1"/>
    <property type="molecule type" value="Genomic_DNA"/>
</dbReference>